<dbReference type="Pfam" id="PF02472">
    <property type="entry name" value="ExbD"/>
    <property type="match status" value="1"/>
</dbReference>
<evidence type="ECO:0000313" key="8">
    <source>
        <dbReference type="EMBL" id="KGN91839.1"/>
    </source>
</evidence>
<comment type="similarity">
    <text evidence="2 7">Belongs to the ExbD/TolR family.</text>
</comment>
<keyword evidence="5" id="KW-1133">Transmembrane helix</keyword>
<dbReference type="EMBL" id="JQZV01000013">
    <property type="protein sequence ID" value="KGN91839.1"/>
    <property type="molecule type" value="Genomic_DNA"/>
</dbReference>
<keyword evidence="6" id="KW-0472">Membrane</keyword>
<dbReference type="InterPro" id="IPR003400">
    <property type="entry name" value="ExbD"/>
</dbReference>
<keyword evidence="3" id="KW-1003">Cell membrane</keyword>
<protein>
    <submittedName>
        <fullName evidence="8">Biopolymer transporter ExbD</fullName>
    </submittedName>
</protein>
<evidence type="ECO:0000256" key="6">
    <source>
        <dbReference type="ARBA" id="ARBA00023136"/>
    </source>
</evidence>
<evidence type="ECO:0000313" key="9">
    <source>
        <dbReference type="Proteomes" id="UP000030101"/>
    </source>
</evidence>
<comment type="subcellular location">
    <subcellularLocation>
        <location evidence="1">Cell membrane</location>
        <topology evidence="1">Single-pass membrane protein</topology>
    </subcellularLocation>
    <subcellularLocation>
        <location evidence="7">Cell membrane</location>
        <topology evidence="7">Single-pass type II membrane protein</topology>
    </subcellularLocation>
</comment>
<dbReference type="Proteomes" id="UP000030101">
    <property type="component" value="Unassembled WGS sequence"/>
</dbReference>
<keyword evidence="4 7" id="KW-0812">Transmembrane</keyword>
<proteinExistence type="inferred from homology"/>
<dbReference type="PANTHER" id="PTHR30558:SF3">
    <property type="entry name" value="BIOPOLYMER TRANSPORT PROTEIN EXBD-RELATED"/>
    <property type="match status" value="1"/>
</dbReference>
<evidence type="ECO:0000256" key="4">
    <source>
        <dbReference type="ARBA" id="ARBA00022692"/>
    </source>
</evidence>
<evidence type="ECO:0000256" key="2">
    <source>
        <dbReference type="ARBA" id="ARBA00005811"/>
    </source>
</evidence>
<sequence>MAKRKTPGINGSSSADIAFMLLIFFLVTTSMGSDKGILRSLPPALPPDQKDIELDINRRNMLKVLVNTDGRVLCNGEEIELSRLGEKVKEFVLNVNDDPTLPEREDKEIPLLGVMKVTKSHVISVTNNVDTKYADYITVQNILVRAYNELRADFARNKWGKTLEELSPEQLDALVELYPQKISEANPKEYGGKKK</sequence>
<organism evidence="8 9">
    <name type="scientific">Porphyromonas canoris</name>
    <dbReference type="NCBI Taxonomy" id="36875"/>
    <lineage>
        <taxon>Bacteria</taxon>
        <taxon>Pseudomonadati</taxon>
        <taxon>Bacteroidota</taxon>
        <taxon>Bacteroidia</taxon>
        <taxon>Bacteroidales</taxon>
        <taxon>Porphyromonadaceae</taxon>
        <taxon>Porphyromonas</taxon>
    </lineage>
</organism>
<name>A0ABR4XJH0_9PORP</name>
<dbReference type="PANTHER" id="PTHR30558">
    <property type="entry name" value="EXBD MEMBRANE COMPONENT OF PMF-DRIVEN MACROMOLECULE IMPORT SYSTEM"/>
    <property type="match status" value="1"/>
</dbReference>
<reference evidence="8 9" key="1">
    <citation type="submission" date="2014-08" db="EMBL/GenBank/DDBJ databases">
        <title>Porphyromonas canoris strain:OH2762 Genome sequencing.</title>
        <authorList>
            <person name="Wallis C."/>
            <person name="Deusch O."/>
            <person name="O'Flynn C."/>
            <person name="Davis I."/>
            <person name="Jospin G."/>
            <person name="Darling A.E."/>
            <person name="Coil D.A."/>
            <person name="Alexiev A."/>
            <person name="Horsfall A."/>
            <person name="Kirkwood N."/>
            <person name="Harris S."/>
            <person name="Eisen J.A."/>
        </authorList>
    </citation>
    <scope>NUCLEOTIDE SEQUENCE [LARGE SCALE GENOMIC DNA]</scope>
    <source>
        <strain evidence="9">COT-108 OH2762</strain>
    </source>
</reference>
<accession>A0ABR4XJH0</accession>
<evidence type="ECO:0000256" key="5">
    <source>
        <dbReference type="ARBA" id="ARBA00022989"/>
    </source>
</evidence>
<comment type="caution">
    <text evidence="8">The sequence shown here is derived from an EMBL/GenBank/DDBJ whole genome shotgun (WGS) entry which is preliminary data.</text>
</comment>
<keyword evidence="7" id="KW-0653">Protein transport</keyword>
<evidence type="ECO:0000256" key="1">
    <source>
        <dbReference type="ARBA" id="ARBA00004162"/>
    </source>
</evidence>
<keyword evidence="9" id="KW-1185">Reference proteome</keyword>
<evidence type="ECO:0000256" key="3">
    <source>
        <dbReference type="ARBA" id="ARBA00022475"/>
    </source>
</evidence>
<keyword evidence="7" id="KW-0813">Transport</keyword>
<gene>
    <name evidence="8" type="ORF">HQ43_07110</name>
</gene>
<evidence type="ECO:0000256" key="7">
    <source>
        <dbReference type="RuleBase" id="RU003879"/>
    </source>
</evidence>